<dbReference type="AlphaFoldDB" id="A0A059CYB4"/>
<feature type="compositionally biased region" description="Basic residues" evidence="1">
    <location>
        <begin position="63"/>
        <end position="73"/>
    </location>
</feature>
<organism evidence="2">
    <name type="scientific">Eucalyptus grandis</name>
    <name type="common">Flooded gum</name>
    <dbReference type="NCBI Taxonomy" id="71139"/>
    <lineage>
        <taxon>Eukaryota</taxon>
        <taxon>Viridiplantae</taxon>
        <taxon>Streptophyta</taxon>
        <taxon>Embryophyta</taxon>
        <taxon>Tracheophyta</taxon>
        <taxon>Spermatophyta</taxon>
        <taxon>Magnoliopsida</taxon>
        <taxon>eudicotyledons</taxon>
        <taxon>Gunneridae</taxon>
        <taxon>Pentapetalae</taxon>
        <taxon>rosids</taxon>
        <taxon>malvids</taxon>
        <taxon>Myrtales</taxon>
        <taxon>Myrtaceae</taxon>
        <taxon>Myrtoideae</taxon>
        <taxon>Eucalypteae</taxon>
        <taxon>Eucalyptus</taxon>
    </lineage>
</organism>
<evidence type="ECO:0000256" key="1">
    <source>
        <dbReference type="SAM" id="MobiDB-lite"/>
    </source>
</evidence>
<name>A0A059CYB4_EUCGR</name>
<accession>A0A059CYB4</accession>
<feature type="compositionally biased region" description="Low complexity" evidence="1">
    <location>
        <begin position="94"/>
        <end position="109"/>
    </location>
</feature>
<feature type="compositionally biased region" description="Low complexity" evidence="1">
    <location>
        <begin position="136"/>
        <end position="155"/>
    </location>
</feature>
<dbReference type="InParanoid" id="A0A059CYB4"/>
<evidence type="ECO:0000313" key="2">
    <source>
        <dbReference type="EMBL" id="KCW83352.1"/>
    </source>
</evidence>
<dbReference type="OMA" id="CAGHHAS"/>
<feature type="region of interest" description="Disordered" evidence="1">
    <location>
        <begin position="34"/>
        <end position="163"/>
    </location>
</feature>
<reference evidence="2" key="1">
    <citation type="submission" date="2013-07" db="EMBL/GenBank/DDBJ databases">
        <title>The genome of Eucalyptus grandis.</title>
        <authorList>
            <person name="Schmutz J."/>
            <person name="Hayes R."/>
            <person name="Myburg A."/>
            <person name="Tuskan G."/>
            <person name="Grattapaglia D."/>
            <person name="Rokhsar D.S."/>
        </authorList>
    </citation>
    <scope>NUCLEOTIDE SEQUENCE</scope>
    <source>
        <tissue evidence="2">Leaf extractions</tissue>
    </source>
</reference>
<dbReference type="EMBL" id="KK198754">
    <property type="protein sequence ID" value="KCW83352.1"/>
    <property type="molecule type" value="Genomic_DNA"/>
</dbReference>
<protein>
    <submittedName>
        <fullName evidence="2">Uncharacterized protein</fullName>
    </submittedName>
</protein>
<gene>
    <name evidence="2" type="ORF">EUGRSUZ_B00287</name>
</gene>
<sequence length="163" mass="17606">MKIEEEERRPELATASIPLASALAAKPPLLPIPHASHRALATPHPRPTIATCAGHHASTTARPPRRHYTRHRSFPSPSSTYHRLCPLSPTPSFQQRQQLVPPPLLIAATPPLPSKHRPPAQRSKPPLSSDAHNSCLPSSASAALASTPPALRLRPCQPEPSPR</sequence>
<dbReference type="Gramene" id="KCW83352">
    <property type="protein sequence ID" value="KCW83352"/>
    <property type="gene ID" value="EUGRSUZ_B00287"/>
</dbReference>
<proteinExistence type="predicted"/>